<dbReference type="Proteomes" id="UP000297595">
    <property type="component" value="Unassembled WGS sequence"/>
</dbReference>
<dbReference type="InterPro" id="IPR053137">
    <property type="entry name" value="NLR-like"/>
</dbReference>
<dbReference type="PROSITE" id="PS50297">
    <property type="entry name" value="ANK_REP_REGION"/>
    <property type="match status" value="3"/>
</dbReference>
<feature type="repeat" description="ANK" evidence="2">
    <location>
        <begin position="1037"/>
        <end position="1069"/>
    </location>
</feature>
<dbReference type="GO" id="GO:0003824">
    <property type="term" value="F:catalytic activity"/>
    <property type="evidence" value="ECO:0007669"/>
    <property type="project" value="InterPro"/>
</dbReference>
<dbReference type="Gene3D" id="3.40.50.300">
    <property type="entry name" value="P-loop containing nucleotide triphosphate hydrolases"/>
    <property type="match status" value="1"/>
</dbReference>
<dbReference type="Pfam" id="PF24883">
    <property type="entry name" value="NPHP3_N"/>
    <property type="match status" value="1"/>
</dbReference>
<feature type="domain" description="NACHT" evidence="3">
    <location>
        <begin position="408"/>
        <end position="556"/>
    </location>
</feature>
<keyword evidence="2" id="KW-0040">ANK repeat</keyword>
<dbReference type="SUPFAM" id="SSF52540">
    <property type="entry name" value="P-loop containing nucleoside triphosphate hydrolases"/>
    <property type="match status" value="1"/>
</dbReference>
<evidence type="ECO:0000313" key="4">
    <source>
        <dbReference type="EMBL" id="TGJ73173.1"/>
    </source>
</evidence>
<dbReference type="Pfam" id="PF22939">
    <property type="entry name" value="WHD_GPIID"/>
    <property type="match status" value="1"/>
</dbReference>
<evidence type="ECO:0000256" key="2">
    <source>
        <dbReference type="PROSITE-ProRule" id="PRU00023"/>
    </source>
</evidence>
<protein>
    <recommendedName>
        <fullName evidence="3">NACHT domain-containing protein</fullName>
    </recommendedName>
</protein>
<dbReference type="Pfam" id="PF12796">
    <property type="entry name" value="Ank_2"/>
    <property type="match status" value="2"/>
</dbReference>
<dbReference type="EMBL" id="SOZJ01000001">
    <property type="protein sequence ID" value="TGJ73173.1"/>
    <property type="molecule type" value="Genomic_DNA"/>
</dbReference>
<dbReference type="InterPro" id="IPR007111">
    <property type="entry name" value="NACHT_NTPase"/>
</dbReference>
<sequence>MVDRKDYTVGWICAIECEYIAAKTFLDKKHPTPEDIPLTDNNVYTLGEISKHNVVIVTLPSGQYGISSATAVVKDMLNTFQNIRIGLMVGIGGGAPLHVPGADERDIRLGDVVVSKPFDGRGGVVQYDFGKNTQGRDFKLTGFLNQPPPLLLAAITELSSEYAMIEGGNGIKGHINSVLEKYPTLRANYERPGSTSDKLYRSEIVHPDNSTAEASCATLCGDDLSKLTKRPERPKDDNPVIHYGLIASANQLMKNAVLRDKLAVKHRILCFEMEAAGIMNQFPCLVIRGICDYSDSHKNKKWQGYAAMAAAAYAKDLLTRISPRKVEAEKKVTEIPGILSSIEKKIDELHANITHSISTEKQQDIYRWLSPPDSSTNYNAAIKEHLQGSGLWFIESSEFSEWKRQRNSLLWLHGIPGCGKTILSSIIITHLKQIYSNQLLYFYFDYKDVDKQSLEGMLRGLISQLYYRSRRGSGVLESFFASYHDGKDQPTCQSLRMTFLSMAEKTGEIWLVLDALDECNREKRKELMLWINEINAHSEERNIHLLITSRPEADIESEVRKCITESCIISIRSELISEDINAYIKCRVAGDTEFSRWKSRIEQTEIEDVLARKANGMFRWAKCQLDVLGNCLDPDSLQNALGSLPETLDETYARIIRNIPNIYKKKAIRILQFLTYSPRPVKVVEIVDALAVDTDEKTYFDPSRRMPCPNEVLHYCSGLVVISSQKPNPVLQLAHLSVREYLTSDRLGVVDLQISRGLQEVDAKTAMAKICIAYLLSLNSAFYDSPEESESPPFPFFQYCANYWTTFARTAEGVDEKMRCFTLEFFDNEKLYKRCYEEKFSYLSRHETLSALRYASAAGLRVQVERLLSQKVDVDWDCVSAANEALRWSHWGIVELFLDKGIRTDTEEMALAFYRVSLDGCYRTVKFLLQRGVDAGGAEGHFGNPLAAASSQGHLSIVELLLDYGADLNVPSGPWVYPLCAASNSGHYDVVELLLDRGAKIGLQGPQLHDAFMMACGRSFCDIVRLLVDRGFDVKANGGSALTIASKNGSYSMVKLLLDRGADINRSGALYGAANRGNQEVLELLLNRGADPWNTTEALSAASFNGNRNIVRILLDAAQGSSTDDNGDRGSLALYTASVGGHRDVVELLLNRVSPKHRGHAIYLAADRGHYDVVEGLLNTGTFTGNASAALCVASSKGYSKIVRLILDSNVPADRGRALKAALRNSHQEIVEMFSGVGTNTS</sequence>
<evidence type="ECO:0000313" key="5">
    <source>
        <dbReference type="Proteomes" id="UP000297595"/>
    </source>
</evidence>
<dbReference type="InterPro" id="IPR054471">
    <property type="entry name" value="GPIID_WHD"/>
</dbReference>
<organism evidence="4 5">
    <name type="scientific">Orbilia oligospora</name>
    <name type="common">Nematode-trapping fungus</name>
    <name type="synonym">Arthrobotrys oligospora</name>
    <dbReference type="NCBI Taxonomy" id="2813651"/>
    <lineage>
        <taxon>Eukaryota</taxon>
        <taxon>Fungi</taxon>
        <taxon>Dikarya</taxon>
        <taxon>Ascomycota</taxon>
        <taxon>Pezizomycotina</taxon>
        <taxon>Orbiliomycetes</taxon>
        <taxon>Orbiliales</taxon>
        <taxon>Orbiliaceae</taxon>
        <taxon>Orbilia</taxon>
    </lineage>
</organism>
<dbReference type="GO" id="GO:0009116">
    <property type="term" value="P:nucleoside metabolic process"/>
    <property type="evidence" value="ECO:0007669"/>
    <property type="project" value="InterPro"/>
</dbReference>
<feature type="repeat" description="ANK" evidence="2">
    <location>
        <begin position="941"/>
        <end position="973"/>
    </location>
</feature>
<dbReference type="SUPFAM" id="SSF48403">
    <property type="entry name" value="Ankyrin repeat"/>
    <property type="match status" value="1"/>
</dbReference>
<feature type="repeat" description="ANK" evidence="2">
    <location>
        <begin position="1065"/>
        <end position="1091"/>
    </location>
</feature>
<dbReference type="SMART" id="SM00248">
    <property type="entry name" value="ANK"/>
    <property type="match status" value="9"/>
</dbReference>
<dbReference type="PROSITE" id="PS50088">
    <property type="entry name" value="ANK_REPEAT"/>
    <property type="match status" value="4"/>
</dbReference>
<accession>A0A8H2HVV9</accession>
<gene>
    <name evidence="4" type="ORF">EYR41_000286</name>
</gene>
<dbReference type="InterPro" id="IPR002110">
    <property type="entry name" value="Ankyrin_rpt"/>
</dbReference>
<dbReference type="PROSITE" id="PS50837">
    <property type="entry name" value="NACHT"/>
    <property type="match status" value="1"/>
</dbReference>
<dbReference type="Gene3D" id="1.25.40.20">
    <property type="entry name" value="Ankyrin repeat-containing domain"/>
    <property type="match status" value="2"/>
</dbReference>
<proteinExistence type="predicted"/>
<feature type="repeat" description="ANK" evidence="2">
    <location>
        <begin position="978"/>
        <end position="1006"/>
    </location>
</feature>
<evidence type="ECO:0000259" key="3">
    <source>
        <dbReference type="PROSITE" id="PS50837"/>
    </source>
</evidence>
<dbReference type="Gene3D" id="3.40.50.1580">
    <property type="entry name" value="Nucleoside phosphorylase domain"/>
    <property type="match status" value="1"/>
</dbReference>
<name>A0A8H2HVV9_ORBOL</name>
<dbReference type="InterPro" id="IPR056884">
    <property type="entry name" value="NPHP3-like_N"/>
</dbReference>
<dbReference type="InterPro" id="IPR027417">
    <property type="entry name" value="P-loop_NTPase"/>
</dbReference>
<dbReference type="AlphaFoldDB" id="A0A8H2HVV9"/>
<dbReference type="PANTHER" id="PTHR46082:SF11">
    <property type="entry name" value="AAA+ ATPASE DOMAIN-CONTAINING PROTEIN-RELATED"/>
    <property type="match status" value="1"/>
</dbReference>
<dbReference type="PANTHER" id="PTHR46082">
    <property type="entry name" value="ATP/GTP-BINDING PROTEIN-RELATED"/>
    <property type="match status" value="1"/>
</dbReference>
<evidence type="ECO:0000256" key="1">
    <source>
        <dbReference type="ARBA" id="ARBA00022737"/>
    </source>
</evidence>
<dbReference type="Pfam" id="PF00023">
    <property type="entry name" value="Ank"/>
    <property type="match status" value="1"/>
</dbReference>
<keyword evidence="1" id="KW-0677">Repeat</keyword>
<dbReference type="SUPFAM" id="SSF53167">
    <property type="entry name" value="Purine and uridine phosphorylases"/>
    <property type="match status" value="1"/>
</dbReference>
<reference evidence="4 5" key="1">
    <citation type="submission" date="2019-03" db="EMBL/GenBank/DDBJ databases">
        <title>Nematode-trapping fungi genome.</title>
        <authorList>
            <person name="Vidal-Diez De Ulzurrun G."/>
        </authorList>
    </citation>
    <scope>NUCLEOTIDE SEQUENCE [LARGE SCALE GENOMIC DNA]</scope>
    <source>
        <strain evidence="4 5">TWF154</strain>
    </source>
</reference>
<dbReference type="InterPro" id="IPR035994">
    <property type="entry name" value="Nucleoside_phosphorylase_sf"/>
</dbReference>
<dbReference type="InterPro" id="IPR036770">
    <property type="entry name" value="Ankyrin_rpt-contain_sf"/>
</dbReference>
<comment type="caution">
    <text evidence="4">The sequence shown here is derived from an EMBL/GenBank/DDBJ whole genome shotgun (WGS) entry which is preliminary data.</text>
</comment>